<dbReference type="Pfam" id="PF00676">
    <property type="entry name" value="E1_dh"/>
    <property type="match status" value="1"/>
</dbReference>
<keyword evidence="3" id="KW-0786">Thiamine pyrophosphate</keyword>
<dbReference type="GO" id="GO:0004739">
    <property type="term" value="F:pyruvate dehydrogenase (acetyl-transferring) activity"/>
    <property type="evidence" value="ECO:0007669"/>
    <property type="project" value="TreeGrafter"/>
</dbReference>
<proteinExistence type="predicted"/>
<organism evidence="5">
    <name type="scientific">marine metagenome</name>
    <dbReference type="NCBI Taxonomy" id="408172"/>
    <lineage>
        <taxon>unclassified sequences</taxon>
        <taxon>metagenomes</taxon>
        <taxon>ecological metagenomes</taxon>
    </lineage>
</organism>
<dbReference type="AlphaFoldDB" id="A0A383AWH6"/>
<name>A0A383AWH6_9ZZZZ</name>
<comment type="cofactor">
    <cofactor evidence="1">
        <name>thiamine diphosphate</name>
        <dbReference type="ChEBI" id="CHEBI:58937"/>
    </cofactor>
</comment>
<sequence length="235" mass="26186">MSKNYSTLGLSKKIYQNVDIKILKKIFDKMSYCREFENNVKKYKDLGIINNLVYLSLGQESIGASLSYVFKKPWILFQHRGHSNYISFGGNQKKLIDELIGLPTGSNKGYGGSPSIQDFNKKILGHSGLIGDHVPIACGLALKIKKNDTVICFFGDGAAEEDYVLAALSFAGTKKLPILFICEDNDLSVLTPTSERRNWNIKDVANSFNINSCDITDDPLLIINKANHYKNKLPA</sequence>
<dbReference type="Gene3D" id="3.40.50.970">
    <property type="match status" value="1"/>
</dbReference>
<evidence type="ECO:0000256" key="3">
    <source>
        <dbReference type="ARBA" id="ARBA00023052"/>
    </source>
</evidence>
<feature type="non-terminal residue" evidence="5">
    <location>
        <position position="235"/>
    </location>
</feature>
<dbReference type="EMBL" id="UINC01195398">
    <property type="protein sequence ID" value="SVE11951.1"/>
    <property type="molecule type" value="Genomic_DNA"/>
</dbReference>
<dbReference type="PANTHER" id="PTHR11516:SF60">
    <property type="entry name" value="PYRUVATE DEHYDROGENASE E1 COMPONENT SUBUNIT ALPHA"/>
    <property type="match status" value="1"/>
</dbReference>
<gene>
    <name evidence="5" type="ORF">METZ01_LOCUS464805</name>
</gene>
<protein>
    <recommendedName>
        <fullName evidence="4">Dehydrogenase E1 component domain-containing protein</fullName>
    </recommendedName>
</protein>
<evidence type="ECO:0000259" key="4">
    <source>
        <dbReference type="Pfam" id="PF00676"/>
    </source>
</evidence>
<evidence type="ECO:0000256" key="1">
    <source>
        <dbReference type="ARBA" id="ARBA00001964"/>
    </source>
</evidence>
<dbReference type="InterPro" id="IPR029061">
    <property type="entry name" value="THDP-binding"/>
</dbReference>
<evidence type="ECO:0000313" key="5">
    <source>
        <dbReference type="EMBL" id="SVE11951.1"/>
    </source>
</evidence>
<dbReference type="InterPro" id="IPR050642">
    <property type="entry name" value="PDH_E1_Alpha_Subunit"/>
</dbReference>
<dbReference type="SUPFAM" id="SSF52518">
    <property type="entry name" value="Thiamin diphosphate-binding fold (THDP-binding)"/>
    <property type="match status" value="1"/>
</dbReference>
<dbReference type="GO" id="GO:0006086">
    <property type="term" value="P:pyruvate decarboxylation to acetyl-CoA"/>
    <property type="evidence" value="ECO:0007669"/>
    <property type="project" value="TreeGrafter"/>
</dbReference>
<keyword evidence="2" id="KW-0560">Oxidoreductase</keyword>
<dbReference type="PANTHER" id="PTHR11516">
    <property type="entry name" value="PYRUVATE DEHYDROGENASE E1 COMPONENT, ALPHA SUBUNIT BACTERIAL AND ORGANELLAR"/>
    <property type="match status" value="1"/>
</dbReference>
<accession>A0A383AWH6</accession>
<reference evidence="5" key="1">
    <citation type="submission" date="2018-05" db="EMBL/GenBank/DDBJ databases">
        <authorList>
            <person name="Lanie J.A."/>
            <person name="Ng W.-L."/>
            <person name="Kazmierczak K.M."/>
            <person name="Andrzejewski T.M."/>
            <person name="Davidsen T.M."/>
            <person name="Wayne K.J."/>
            <person name="Tettelin H."/>
            <person name="Glass J.I."/>
            <person name="Rusch D."/>
            <person name="Podicherti R."/>
            <person name="Tsui H.-C.T."/>
            <person name="Winkler M.E."/>
        </authorList>
    </citation>
    <scope>NUCLEOTIDE SEQUENCE</scope>
</reference>
<feature type="domain" description="Dehydrogenase E1 component" evidence="4">
    <location>
        <begin position="32"/>
        <end position="214"/>
    </location>
</feature>
<dbReference type="InterPro" id="IPR001017">
    <property type="entry name" value="DH_E1"/>
</dbReference>
<evidence type="ECO:0000256" key="2">
    <source>
        <dbReference type="ARBA" id="ARBA00023002"/>
    </source>
</evidence>